<evidence type="ECO:0000256" key="4">
    <source>
        <dbReference type="ARBA" id="ARBA00022692"/>
    </source>
</evidence>
<name>A0ABP5MGM9_9MICO</name>
<dbReference type="Proteomes" id="UP001501599">
    <property type="component" value="Unassembled WGS sequence"/>
</dbReference>
<dbReference type="EMBL" id="BAAAQT010000005">
    <property type="protein sequence ID" value="GAA2172190.1"/>
    <property type="molecule type" value="Genomic_DNA"/>
</dbReference>
<dbReference type="PANTHER" id="PTHR34584:SF1">
    <property type="entry name" value="NA(+)_H(+) ANTIPORTER SUBUNIT E1"/>
    <property type="match status" value="1"/>
</dbReference>
<accession>A0ABP5MGM9</accession>
<evidence type="ECO:0000256" key="6">
    <source>
        <dbReference type="ARBA" id="ARBA00023136"/>
    </source>
</evidence>
<protein>
    <submittedName>
        <fullName evidence="7">Na+/H+ antiporter subunit E</fullName>
    </submittedName>
</protein>
<keyword evidence="5" id="KW-1133">Transmembrane helix</keyword>
<evidence type="ECO:0000256" key="1">
    <source>
        <dbReference type="ARBA" id="ARBA00004651"/>
    </source>
</evidence>
<comment type="subcellular location">
    <subcellularLocation>
        <location evidence="1">Cell membrane</location>
        <topology evidence="1">Multi-pass membrane protein</topology>
    </subcellularLocation>
</comment>
<keyword evidence="3" id="KW-1003">Cell membrane</keyword>
<comment type="caution">
    <text evidence="7">The sequence shown here is derived from an EMBL/GenBank/DDBJ whole genome shotgun (WGS) entry which is preliminary data.</text>
</comment>
<comment type="similarity">
    <text evidence="2">Belongs to the CPA3 antiporters (TC 2.A.63) subunit E family.</text>
</comment>
<keyword evidence="4" id="KW-0812">Transmembrane</keyword>
<evidence type="ECO:0000313" key="7">
    <source>
        <dbReference type="EMBL" id="GAA2172190.1"/>
    </source>
</evidence>
<proteinExistence type="inferred from homology"/>
<dbReference type="RefSeq" id="WP_344342521.1">
    <property type="nucleotide sequence ID" value="NZ_BAAAQT010000005.1"/>
</dbReference>
<sequence>MRRMHSRVRARLSWTATIGLTLVWAVLWGDAAIGTLALGLVVALTVQLAFPLPDVPEMERFRPVALVRLLAWIGVGLVRASVELSIGVLSVHKPVQHALIRVPLHTDSAFVQAMTVEVVSLIPGSIVVELQRSELTLHVFDAASAESIDKARREVRDAERLLVRAFASREERDRYQQEVAA</sequence>
<dbReference type="PANTHER" id="PTHR34584">
    <property type="entry name" value="NA(+)/H(+) ANTIPORTER SUBUNIT E1"/>
    <property type="match status" value="1"/>
</dbReference>
<gene>
    <name evidence="7" type="ORF">GCM10009846_09150</name>
</gene>
<evidence type="ECO:0000313" key="8">
    <source>
        <dbReference type="Proteomes" id="UP001501599"/>
    </source>
</evidence>
<evidence type="ECO:0000256" key="2">
    <source>
        <dbReference type="ARBA" id="ARBA00006228"/>
    </source>
</evidence>
<evidence type="ECO:0000256" key="5">
    <source>
        <dbReference type="ARBA" id="ARBA00022989"/>
    </source>
</evidence>
<reference evidence="8" key="1">
    <citation type="journal article" date="2019" name="Int. J. Syst. Evol. Microbiol.">
        <title>The Global Catalogue of Microorganisms (GCM) 10K type strain sequencing project: providing services to taxonomists for standard genome sequencing and annotation.</title>
        <authorList>
            <consortium name="The Broad Institute Genomics Platform"/>
            <consortium name="The Broad Institute Genome Sequencing Center for Infectious Disease"/>
            <person name="Wu L."/>
            <person name="Ma J."/>
        </authorList>
    </citation>
    <scope>NUCLEOTIDE SEQUENCE [LARGE SCALE GENOMIC DNA]</scope>
    <source>
        <strain evidence="8">JCM 16026</strain>
    </source>
</reference>
<dbReference type="InterPro" id="IPR002758">
    <property type="entry name" value="Cation_antiport_E"/>
</dbReference>
<evidence type="ECO:0000256" key="3">
    <source>
        <dbReference type="ARBA" id="ARBA00022475"/>
    </source>
</evidence>
<dbReference type="Pfam" id="PF01899">
    <property type="entry name" value="MNHE"/>
    <property type="match status" value="1"/>
</dbReference>
<keyword evidence="8" id="KW-1185">Reference proteome</keyword>
<keyword evidence="6" id="KW-0472">Membrane</keyword>
<organism evidence="7 8">
    <name type="scientific">Agrococcus versicolor</name>
    <dbReference type="NCBI Taxonomy" id="501482"/>
    <lineage>
        <taxon>Bacteria</taxon>
        <taxon>Bacillati</taxon>
        <taxon>Actinomycetota</taxon>
        <taxon>Actinomycetes</taxon>
        <taxon>Micrococcales</taxon>
        <taxon>Microbacteriaceae</taxon>
        <taxon>Agrococcus</taxon>
    </lineage>
</organism>
<dbReference type="NCBIfam" id="NF006521">
    <property type="entry name" value="PRK08965.1-5"/>
    <property type="match status" value="1"/>
</dbReference>